<dbReference type="Proteomes" id="UP000197007">
    <property type="component" value="Chromosome"/>
</dbReference>
<dbReference type="AlphaFoldDB" id="A0A1Z4BRW7"/>
<protein>
    <submittedName>
        <fullName evidence="1">Uncharacterized protein</fullName>
    </submittedName>
</protein>
<dbReference type="RefSeq" id="WP_088594870.1">
    <property type="nucleotide sequence ID" value="NZ_CP022022.1"/>
</dbReference>
<name>A0A1Z4BRW7_9FLAO</name>
<accession>A0A1Z4BRW7</accession>
<gene>
    <name evidence="1" type="ORF">CBG49_13425</name>
</gene>
<proteinExistence type="predicted"/>
<dbReference type="EMBL" id="CP022022">
    <property type="protein sequence ID" value="ASF44008.1"/>
    <property type="molecule type" value="Genomic_DNA"/>
</dbReference>
<dbReference type="KEGG" id="capn:CBG49_13425"/>
<organism evidence="1 2">
    <name type="scientific">Capnocytophaga endodontalis</name>
    <dbReference type="NCBI Taxonomy" id="2708117"/>
    <lineage>
        <taxon>Bacteria</taxon>
        <taxon>Pseudomonadati</taxon>
        <taxon>Bacteroidota</taxon>
        <taxon>Flavobacteriia</taxon>
        <taxon>Flavobacteriales</taxon>
        <taxon>Flavobacteriaceae</taxon>
        <taxon>Capnocytophaga</taxon>
    </lineage>
</organism>
<sequence length="159" mass="19691">MKIFTFLRTLFKSPYQYELRFFLPEKIRTQLNIVSIKNLTTFFQEKEIPFDWVGFNEVTPYLYDTCVKFKEESCLNTFKIRFEKFKDKEPLAPWEVFPDTTEYGYGPFWQLGGYPESYIELWYKFYSSISEEEKKSYLLRHYCPEKWNWYFDFENRKKS</sequence>
<evidence type="ECO:0000313" key="2">
    <source>
        <dbReference type="Proteomes" id="UP000197007"/>
    </source>
</evidence>
<reference evidence="2" key="1">
    <citation type="submission" date="2017-06" db="EMBL/GenBank/DDBJ databases">
        <title>Complete genome sequence of Capnocytophaga sp. KCOM 1579 (=ChDC OS43) isolated from a human refractory periapical abscess lesion.</title>
        <authorList>
            <person name="Kook J.-K."/>
            <person name="Park S.-N."/>
            <person name="Lim Y.K."/>
            <person name="Roh H."/>
        </authorList>
    </citation>
    <scope>NUCLEOTIDE SEQUENCE [LARGE SCALE GENOMIC DNA]</scope>
    <source>
        <strain evidence="2">ChDC OS43</strain>
    </source>
</reference>
<keyword evidence="2" id="KW-1185">Reference proteome</keyword>
<evidence type="ECO:0000313" key="1">
    <source>
        <dbReference type="EMBL" id="ASF44008.1"/>
    </source>
</evidence>